<dbReference type="AlphaFoldDB" id="A0A941DZQ2"/>
<evidence type="ECO:0000313" key="2">
    <source>
        <dbReference type="Proteomes" id="UP000675284"/>
    </source>
</evidence>
<dbReference type="Proteomes" id="UP000675284">
    <property type="component" value="Unassembled WGS sequence"/>
</dbReference>
<accession>A0A941DZQ2</accession>
<evidence type="ECO:0000313" key="1">
    <source>
        <dbReference type="EMBL" id="MBR7798029.1"/>
    </source>
</evidence>
<evidence type="ECO:0008006" key="3">
    <source>
        <dbReference type="Google" id="ProtNLM"/>
    </source>
</evidence>
<comment type="caution">
    <text evidence="1">The sequence shown here is derived from an EMBL/GenBank/DDBJ whole genome shotgun (WGS) entry which is preliminary data.</text>
</comment>
<protein>
    <recommendedName>
        <fullName evidence="3">Peptidyl-prolyl cis-trans isomerase</fullName>
    </recommendedName>
</protein>
<keyword evidence="2" id="KW-1185">Reference proteome</keyword>
<gene>
    <name evidence="1" type="ORF">KCX74_18550</name>
</gene>
<proteinExistence type="predicted"/>
<name>A0A941DZQ2_9BACI</name>
<dbReference type="RefSeq" id="WP_026680768.1">
    <property type="nucleotide sequence ID" value="NZ_BAAACY010000148.1"/>
</dbReference>
<organism evidence="1 2">
    <name type="scientific">Virgibacillus salarius</name>
    <dbReference type="NCBI Taxonomy" id="447199"/>
    <lineage>
        <taxon>Bacteria</taxon>
        <taxon>Bacillati</taxon>
        <taxon>Bacillota</taxon>
        <taxon>Bacilli</taxon>
        <taxon>Bacillales</taxon>
        <taxon>Bacillaceae</taxon>
        <taxon>Virgibacillus</taxon>
    </lineage>
</organism>
<sequence length="162" mass="18678">MIVPINGKVAYPITLDPTVWIFDDRKIELEKAFTEKPVDTNDQDELERASQRWSQEVYQQNIKPPVNRSIKKYEREKILESSYVMPIGHFLDNAEISKDASGAILVTDSKEIPISIDDLYHSYFLFARDGKPLKEDGPVHLYYQDGSNKDNPIKHITAIKIK</sequence>
<reference evidence="1" key="1">
    <citation type="submission" date="2021-04" db="EMBL/GenBank/DDBJ databases">
        <title>Isolation and polyphasic classification of algal microorganism.</title>
        <authorList>
            <person name="Wang S."/>
        </authorList>
    </citation>
    <scope>NUCLEOTIDE SEQUENCE</scope>
    <source>
        <strain evidence="1">720a</strain>
    </source>
</reference>
<dbReference type="EMBL" id="JAGSOT010000083">
    <property type="protein sequence ID" value="MBR7798029.1"/>
    <property type="molecule type" value="Genomic_DNA"/>
</dbReference>